<feature type="region of interest" description="Disordered" evidence="1">
    <location>
        <begin position="331"/>
        <end position="350"/>
    </location>
</feature>
<dbReference type="AlphaFoldDB" id="A0AAD4LXJ6"/>
<reference evidence="2" key="1">
    <citation type="journal article" date="2022" name="New Phytol.">
        <title>Evolutionary transition to the ectomycorrhizal habit in the genomes of a hyperdiverse lineage of mushroom-forming fungi.</title>
        <authorList>
            <person name="Looney B."/>
            <person name="Miyauchi S."/>
            <person name="Morin E."/>
            <person name="Drula E."/>
            <person name="Courty P.E."/>
            <person name="Kohler A."/>
            <person name="Kuo A."/>
            <person name="LaButti K."/>
            <person name="Pangilinan J."/>
            <person name="Lipzen A."/>
            <person name="Riley R."/>
            <person name="Andreopoulos W."/>
            <person name="He G."/>
            <person name="Johnson J."/>
            <person name="Nolan M."/>
            <person name="Tritt A."/>
            <person name="Barry K.W."/>
            <person name="Grigoriev I.V."/>
            <person name="Nagy L.G."/>
            <person name="Hibbett D."/>
            <person name="Henrissat B."/>
            <person name="Matheny P.B."/>
            <person name="Labbe J."/>
            <person name="Martin F.M."/>
        </authorList>
    </citation>
    <scope>NUCLEOTIDE SEQUENCE</scope>
    <source>
        <strain evidence="2">BPL690</strain>
    </source>
</reference>
<keyword evidence="3" id="KW-1185">Reference proteome</keyword>
<comment type="caution">
    <text evidence="2">The sequence shown here is derived from an EMBL/GenBank/DDBJ whole genome shotgun (WGS) entry which is preliminary data.</text>
</comment>
<evidence type="ECO:0000256" key="1">
    <source>
        <dbReference type="SAM" id="MobiDB-lite"/>
    </source>
</evidence>
<protein>
    <submittedName>
        <fullName evidence="2">Uncharacterized protein</fullName>
    </submittedName>
</protein>
<dbReference type="EMBL" id="WTXG01000154">
    <property type="protein sequence ID" value="KAI0291521.1"/>
    <property type="molecule type" value="Genomic_DNA"/>
</dbReference>
<feature type="compositionally biased region" description="Low complexity" evidence="1">
    <location>
        <begin position="337"/>
        <end position="346"/>
    </location>
</feature>
<accession>A0AAD4LXJ6</accession>
<evidence type="ECO:0000313" key="2">
    <source>
        <dbReference type="EMBL" id="KAI0291521.1"/>
    </source>
</evidence>
<organism evidence="2 3">
    <name type="scientific">Multifurca ochricompacta</name>
    <dbReference type="NCBI Taxonomy" id="376703"/>
    <lineage>
        <taxon>Eukaryota</taxon>
        <taxon>Fungi</taxon>
        <taxon>Dikarya</taxon>
        <taxon>Basidiomycota</taxon>
        <taxon>Agaricomycotina</taxon>
        <taxon>Agaricomycetes</taxon>
        <taxon>Russulales</taxon>
        <taxon>Russulaceae</taxon>
        <taxon>Multifurca</taxon>
    </lineage>
</organism>
<gene>
    <name evidence="2" type="ORF">B0F90DRAFT_1823796</name>
</gene>
<dbReference type="Proteomes" id="UP001203297">
    <property type="component" value="Unassembled WGS sequence"/>
</dbReference>
<sequence length="442" mass="47131">MAFNSTYNFYILNPQDDVATTLSRPLSRFPLGISGTGVADLPAHVPDRTSNALEAGQYRLLSDSRDVAAGYCEYYLTAVLPLLDDATVGISNMPVSAATLTSAALLDVGAFREGDHSPLLTGLTLPSLLSLARASLAATLRGLLCSPHLLSHMDQPCDDFTDAVSFSRHITRPATHRDHLRFMCQQLATLLAPSNVDTPLGLYQSALNSTRITLNELALADASAELATSDAYDTLCAEVLAEARSSLKAEFLATADKFWSDTFVALQGQARQELSAEVLAWRVQYKQTRLAQAQAETDVALAASTPSHGARVSRSVGPASVSCVQRSPSVVRAPDTPFSRGPSARPRAPRLRPCSHPCGCPFPLPLSVEREMYDPPTAAPAPPTAAVETFSDMCTSAHARMAADQAHYGLDASAHRPEVEMVAAPGDISLEGLSIWDAMVAL</sequence>
<proteinExistence type="predicted"/>
<evidence type="ECO:0000313" key="3">
    <source>
        <dbReference type="Proteomes" id="UP001203297"/>
    </source>
</evidence>
<name>A0AAD4LXJ6_9AGAM</name>